<dbReference type="Proteomes" id="UP001162131">
    <property type="component" value="Unassembled WGS sequence"/>
</dbReference>
<dbReference type="Gene3D" id="1.20.1280.50">
    <property type="match status" value="1"/>
</dbReference>
<accession>A0AAU9IRJ4</accession>
<keyword evidence="2" id="KW-1185">Reference proteome</keyword>
<protein>
    <recommendedName>
        <fullName evidence="3">F-box domain-containing protein</fullName>
    </recommendedName>
</protein>
<reference evidence="1" key="1">
    <citation type="submission" date="2021-09" db="EMBL/GenBank/DDBJ databases">
        <authorList>
            <consortium name="AG Swart"/>
            <person name="Singh M."/>
            <person name="Singh A."/>
            <person name="Seah K."/>
            <person name="Emmerich C."/>
        </authorList>
    </citation>
    <scope>NUCLEOTIDE SEQUENCE</scope>
    <source>
        <strain evidence="1">ATCC30299</strain>
    </source>
</reference>
<gene>
    <name evidence="1" type="ORF">BSTOLATCC_MIC16776</name>
</gene>
<sequence>MRIMKETWFLAEDSRLRAETCDYCSSELQIGYITIWTMNCRNYHLWCFKPEQQQYIYESDLTIRLTPQNQYILSCWLETWNEKFLPKYKPFDKPPKIVKTLNSQLPNLKRAWTEILKFIDPFETLNIIALVSKSFYELAWNDELWCFYCSQDYGIHSSTTSWKNCYALLSLETCVGCRKYFSNESFYRCPFLKKPICSDCRNNKPKYKLYSKKEIFQKYGINPIFLNLNFARAYPNRVVTYQFMAEKAIWQYRRENKRKLLEILQRNFKLETYEYVENLDIFNMEIEVENIDKVKKKAFNYVRSRAGKDKMLKVIIKYAK</sequence>
<evidence type="ECO:0000313" key="1">
    <source>
        <dbReference type="EMBL" id="CAG9316668.1"/>
    </source>
</evidence>
<dbReference type="SUPFAM" id="SSF81383">
    <property type="entry name" value="F-box domain"/>
    <property type="match status" value="1"/>
</dbReference>
<dbReference type="InterPro" id="IPR036047">
    <property type="entry name" value="F-box-like_dom_sf"/>
</dbReference>
<proteinExistence type="predicted"/>
<dbReference type="AlphaFoldDB" id="A0AAU9IRJ4"/>
<comment type="caution">
    <text evidence="1">The sequence shown here is derived from an EMBL/GenBank/DDBJ whole genome shotgun (WGS) entry which is preliminary data.</text>
</comment>
<name>A0AAU9IRJ4_9CILI</name>
<dbReference type="EMBL" id="CAJZBQ010000016">
    <property type="protein sequence ID" value="CAG9316668.1"/>
    <property type="molecule type" value="Genomic_DNA"/>
</dbReference>
<organism evidence="1 2">
    <name type="scientific">Blepharisma stoltei</name>
    <dbReference type="NCBI Taxonomy" id="1481888"/>
    <lineage>
        <taxon>Eukaryota</taxon>
        <taxon>Sar</taxon>
        <taxon>Alveolata</taxon>
        <taxon>Ciliophora</taxon>
        <taxon>Postciliodesmatophora</taxon>
        <taxon>Heterotrichea</taxon>
        <taxon>Heterotrichida</taxon>
        <taxon>Blepharismidae</taxon>
        <taxon>Blepharisma</taxon>
    </lineage>
</organism>
<evidence type="ECO:0000313" key="2">
    <source>
        <dbReference type="Proteomes" id="UP001162131"/>
    </source>
</evidence>
<evidence type="ECO:0008006" key="3">
    <source>
        <dbReference type="Google" id="ProtNLM"/>
    </source>
</evidence>